<dbReference type="Proteomes" id="UP000766486">
    <property type="component" value="Unassembled WGS sequence"/>
</dbReference>
<keyword evidence="2" id="KW-1185">Reference proteome</keyword>
<comment type="caution">
    <text evidence="1">The sequence shown here is derived from an EMBL/GenBank/DDBJ whole genome shotgun (WGS) entry which is preliminary data.</text>
</comment>
<evidence type="ECO:0000313" key="1">
    <source>
        <dbReference type="EMBL" id="VUC35466.1"/>
    </source>
</evidence>
<proteinExistence type="predicted"/>
<accession>A0ABY6UVL2</accession>
<name>A0ABY6UVL2_BIOOC</name>
<organism evidence="1 2">
    <name type="scientific">Bionectria ochroleuca</name>
    <name type="common">Gliocladium roseum</name>
    <dbReference type="NCBI Taxonomy" id="29856"/>
    <lineage>
        <taxon>Eukaryota</taxon>
        <taxon>Fungi</taxon>
        <taxon>Dikarya</taxon>
        <taxon>Ascomycota</taxon>
        <taxon>Pezizomycotina</taxon>
        <taxon>Sordariomycetes</taxon>
        <taxon>Hypocreomycetidae</taxon>
        <taxon>Hypocreales</taxon>
        <taxon>Bionectriaceae</taxon>
        <taxon>Clonostachys</taxon>
    </lineage>
</organism>
<sequence>MSSKYNKPVIVRWNLRVPPGESDRLHIWMRLDRRPKRFDNRGGVKHDGLNDLIRTMGGKHKDIIIGNYKQGFHAYGLWFKDHTWQGRNNGNGAELLVGRIPYERVQDKATRRTMERQVYIGVVKNTRWTIEAIEALARAEIAGKVYHHRRYNCETFALNLADRLKGR</sequence>
<gene>
    <name evidence="1" type="ORF">CLO192961_LOCUS411296</name>
</gene>
<evidence type="ECO:0000313" key="2">
    <source>
        <dbReference type="Proteomes" id="UP000766486"/>
    </source>
</evidence>
<dbReference type="EMBL" id="CABFNS010000910">
    <property type="protein sequence ID" value="VUC35466.1"/>
    <property type="molecule type" value="Genomic_DNA"/>
</dbReference>
<evidence type="ECO:0008006" key="3">
    <source>
        <dbReference type="Google" id="ProtNLM"/>
    </source>
</evidence>
<protein>
    <recommendedName>
        <fullName evidence="3">PPPDE domain-containing protein</fullName>
    </recommendedName>
</protein>
<reference evidence="1 2" key="1">
    <citation type="submission" date="2019-06" db="EMBL/GenBank/DDBJ databases">
        <authorList>
            <person name="Broberg M."/>
        </authorList>
    </citation>
    <scope>NUCLEOTIDE SEQUENCE [LARGE SCALE GENOMIC DNA]</scope>
</reference>